<feature type="domain" description="THIF-type NAD/FAD binding fold" evidence="6">
    <location>
        <begin position="303"/>
        <end position="426"/>
    </location>
</feature>
<dbReference type="SUPFAM" id="SSF52540">
    <property type="entry name" value="P-loop containing nucleoside triphosphate hydrolases"/>
    <property type="match status" value="1"/>
</dbReference>
<comment type="similarity">
    <text evidence="5">Belongs to the IPP transferase family.</text>
</comment>
<dbReference type="NCBIfam" id="TIGR00174">
    <property type="entry name" value="miaA"/>
    <property type="match status" value="1"/>
</dbReference>
<organism evidence="7 8">
    <name type="scientific">Candidatus Scatoplasma merdavium</name>
    <dbReference type="NCBI Taxonomy" id="2840932"/>
    <lineage>
        <taxon>Bacteria</taxon>
        <taxon>Bacillati</taxon>
        <taxon>Bacillota</taxon>
        <taxon>Bacilli</taxon>
        <taxon>Bacillales</taxon>
        <taxon>Candidatus Scatoplasma</taxon>
    </lineage>
</organism>
<dbReference type="EC" id="2.5.1.75" evidence="3"/>
<dbReference type="GO" id="GO:0061504">
    <property type="term" value="P:cyclic threonylcarbamoyladenosine biosynthetic process"/>
    <property type="evidence" value="ECO:0007669"/>
    <property type="project" value="TreeGrafter"/>
</dbReference>
<dbReference type="InterPro" id="IPR000594">
    <property type="entry name" value="ThiF_NAD_FAD-bd"/>
</dbReference>
<dbReference type="InterPro" id="IPR027417">
    <property type="entry name" value="P-loop_NTPase"/>
</dbReference>
<dbReference type="GO" id="GO:0005524">
    <property type="term" value="F:ATP binding"/>
    <property type="evidence" value="ECO:0007669"/>
    <property type="project" value="UniProtKB-KW"/>
</dbReference>
<dbReference type="Proteomes" id="UP000823629">
    <property type="component" value="Unassembled WGS sequence"/>
</dbReference>
<dbReference type="PANTHER" id="PTHR43267:SF3">
    <property type="entry name" value="THIF PROTEIN"/>
    <property type="match status" value="1"/>
</dbReference>
<comment type="caution">
    <text evidence="7">The sequence shown here is derived from an EMBL/GenBank/DDBJ whole genome shotgun (WGS) entry which is preliminary data.</text>
</comment>
<feature type="non-terminal residue" evidence="7">
    <location>
        <position position="496"/>
    </location>
</feature>
<evidence type="ECO:0000256" key="1">
    <source>
        <dbReference type="ARBA" id="ARBA00003213"/>
    </source>
</evidence>
<evidence type="ECO:0000256" key="4">
    <source>
        <dbReference type="RuleBase" id="RU003784"/>
    </source>
</evidence>
<sequence length="496" mass="56336">MFYAILGETASGKTDLALKLCSKLSLPLVCFDAFQVYKEMAIGTAKPTEEELDGIETHFVSNVSITEEFSIARFQKEARKVLDNLVKEGKDAILTGGSFLYLKSTLYDYRFSEEKGASDFDSLPLDELVLKLKEADINAYNSVDLNNKRRVVRALEMALQGDSRSSEEHSYGNKLIYPVKFFQIENEVSSLDQRINARVDKMFEMGLFDEVKNLLENYPHTLNAFKAIGYKEFISADNLSDLVSISNQIKLDTRRYAKRQRTFLRHQFENIHVMKKEDILSSVIYDVLRRKRNRGSMPSTSFQNKRVGIVGLGGVGSIVATSLARLGVYKLNLVDFDKVDETNLNRQLAYDMTSLNRYKTDVCLEKIALIDPLVEAKTYNQKFSVSHIEDCDFIFDCIDDVEAKTELIKYCLDNSRGFVVSTSSGLRYDASQFRLGYLVSANDPLSNALKRRLTEKYSYTESEFKKIPCVYAVSQPLKRKSEYIPSNVIGPNAEGL</sequence>
<reference evidence="7" key="1">
    <citation type="submission" date="2020-10" db="EMBL/GenBank/DDBJ databases">
        <authorList>
            <person name="Gilroy R."/>
        </authorList>
    </citation>
    <scope>NUCLEOTIDE SEQUENCE</scope>
    <source>
        <strain evidence="7">1748</strain>
    </source>
</reference>
<dbReference type="Gene3D" id="3.40.50.720">
    <property type="entry name" value="NAD(P)-binding Rossmann-like Domain"/>
    <property type="match status" value="1"/>
</dbReference>
<dbReference type="EMBL" id="JADING010000131">
    <property type="protein sequence ID" value="MBO8414711.1"/>
    <property type="molecule type" value="Genomic_DNA"/>
</dbReference>
<accession>A0A9D9GS49</accession>
<keyword evidence="5" id="KW-0547">Nucleotide-binding</keyword>
<proteinExistence type="inferred from homology"/>
<dbReference type="Pfam" id="PF01715">
    <property type="entry name" value="IPPT"/>
    <property type="match status" value="1"/>
</dbReference>
<evidence type="ECO:0000256" key="3">
    <source>
        <dbReference type="RuleBase" id="RU003783"/>
    </source>
</evidence>
<dbReference type="GO" id="GO:0052381">
    <property type="term" value="F:tRNA dimethylallyltransferase activity"/>
    <property type="evidence" value="ECO:0007669"/>
    <property type="project" value="UniProtKB-EC"/>
</dbReference>
<evidence type="ECO:0000256" key="5">
    <source>
        <dbReference type="RuleBase" id="RU003785"/>
    </source>
</evidence>
<dbReference type="InterPro" id="IPR035985">
    <property type="entry name" value="Ubiquitin-activating_enz"/>
</dbReference>
<keyword evidence="5 7" id="KW-0808">Transferase</keyword>
<name>A0A9D9GS49_9BACL</name>
<dbReference type="Gene3D" id="3.40.50.300">
    <property type="entry name" value="P-loop containing nucleotide triphosphate hydrolases"/>
    <property type="match status" value="1"/>
</dbReference>
<evidence type="ECO:0000259" key="6">
    <source>
        <dbReference type="Pfam" id="PF00899"/>
    </source>
</evidence>
<dbReference type="Pfam" id="PF00899">
    <property type="entry name" value="ThiF"/>
    <property type="match status" value="1"/>
</dbReference>
<keyword evidence="3" id="KW-0819">tRNA processing</keyword>
<dbReference type="InterPro" id="IPR045886">
    <property type="entry name" value="ThiF/MoeB/HesA"/>
</dbReference>
<comment type="catalytic activity">
    <reaction evidence="3">
        <text>adenosine(37) in tRNA + dimethylallyl diphosphate = N(6)-dimethylallyladenosine(37) in tRNA + diphosphate</text>
        <dbReference type="Rhea" id="RHEA:26482"/>
        <dbReference type="Rhea" id="RHEA-COMP:10162"/>
        <dbReference type="Rhea" id="RHEA-COMP:10375"/>
        <dbReference type="ChEBI" id="CHEBI:33019"/>
        <dbReference type="ChEBI" id="CHEBI:57623"/>
        <dbReference type="ChEBI" id="CHEBI:74411"/>
        <dbReference type="ChEBI" id="CHEBI:74415"/>
        <dbReference type="EC" id="2.5.1.75"/>
    </reaction>
</comment>
<protein>
    <recommendedName>
        <fullName evidence="2 3">tRNA dimethylallyltransferase</fullName>
        <ecNumber evidence="3">2.5.1.75</ecNumber>
    </recommendedName>
</protein>
<dbReference type="GO" id="GO:0061503">
    <property type="term" value="F:tRNA threonylcarbamoyladenosine dehydratase"/>
    <property type="evidence" value="ECO:0007669"/>
    <property type="project" value="TreeGrafter"/>
</dbReference>
<reference evidence="7" key="2">
    <citation type="journal article" date="2021" name="PeerJ">
        <title>Extensive microbial diversity within the chicken gut microbiome revealed by metagenomics and culture.</title>
        <authorList>
            <person name="Gilroy R."/>
            <person name="Ravi A."/>
            <person name="Getino M."/>
            <person name="Pursley I."/>
            <person name="Horton D.L."/>
            <person name="Alikhan N.F."/>
            <person name="Baker D."/>
            <person name="Gharbi K."/>
            <person name="Hall N."/>
            <person name="Watson M."/>
            <person name="Adriaenssens E.M."/>
            <person name="Foster-Nyarko E."/>
            <person name="Jarju S."/>
            <person name="Secka A."/>
            <person name="Antonio M."/>
            <person name="Oren A."/>
            <person name="Chaudhuri R.R."/>
            <person name="La Ragione R."/>
            <person name="Hildebrand F."/>
            <person name="Pallen M.J."/>
        </authorList>
    </citation>
    <scope>NUCLEOTIDE SEQUENCE</scope>
    <source>
        <strain evidence="7">1748</strain>
    </source>
</reference>
<comment type="function">
    <text evidence="1 4">Catalyzes the transfer of a dimethylallyl group onto the adenine at position 37 in tRNAs that read codons beginning with uridine, leading to the formation of N6-(dimethylallyl)adenosine (i(6)A).</text>
</comment>
<evidence type="ECO:0000313" key="7">
    <source>
        <dbReference type="EMBL" id="MBO8414711.1"/>
    </source>
</evidence>
<evidence type="ECO:0000256" key="2">
    <source>
        <dbReference type="ARBA" id="ARBA00017477"/>
    </source>
</evidence>
<dbReference type="PANTHER" id="PTHR43267">
    <property type="entry name" value="TRNA THREONYLCARBAMOYLADENOSINE DEHYDRATASE"/>
    <property type="match status" value="1"/>
</dbReference>
<dbReference type="SUPFAM" id="SSF69572">
    <property type="entry name" value="Activating enzymes of the ubiquitin-like proteins"/>
    <property type="match status" value="1"/>
</dbReference>
<evidence type="ECO:0000313" key="8">
    <source>
        <dbReference type="Proteomes" id="UP000823629"/>
    </source>
</evidence>
<dbReference type="InterPro" id="IPR018022">
    <property type="entry name" value="IPT"/>
</dbReference>
<dbReference type="HAMAP" id="MF_00185">
    <property type="entry name" value="IPP_trans"/>
    <property type="match status" value="1"/>
</dbReference>
<dbReference type="AlphaFoldDB" id="A0A9D9GS49"/>
<dbReference type="Gene3D" id="1.10.20.140">
    <property type="match status" value="1"/>
</dbReference>
<gene>
    <name evidence="7" type="primary">miaA</name>
    <name evidence="7" type="ORF">IAC78_04520</name>
</gene>
<dbReference type="GO" id="GO:0008641">
    <property type="term" value="F:ubiquitin-like modifier activating enzyme activity"/>
    <property type="evidence" value="ECO:0007669"/>
    <property type="project" value="InterPro"/>
</dbReference>
<keyword evidence="5" id="KW-0067">ATP-binding</keyword>